<feature type="transmembrane region" description="Helical" evidence="1">
    <location>
        <begin position="30"/>
        <end position="56"/>
    </location>
</feature>
<gene>
    <name evidence="2" type="ORF">CBB_78</name>
</gene>
<keyword evidence="1" id="KW-0812">Transmembrane</keyword>
<evidence type="ECO:0000313" key="3">
    <source>
        <dbReference type="Proteomes" id="UP000223891"/>
    </source>
</evidence>
<keyword evidence="3" id="KW-1185">Reference proteome</keyword>
<keyword evidence="1" id="KW-0472">Membrane</keyword>
<proteinExistence type="predicted"/>
<keyword evidence="1" id="KW-1133">Transmembrane helix</keyword>
<organism evidence="2 3">
    <name type="scientific">Pectobacterium phage vB_PcaM_CBB</name>
    <dbReference type="NCBI Taxonomy" id="2772511"/>
    <lineage>
        <taxon>Viruses</taxon>
        <taxon>Duplodnaviria</taxon>
        <taxon>Heunggongvirae</taxon>
        <taxon>Uroviricota</taxon>
        <taxon>Caudoviricetes</taxon>
        <taxon>Mimasvirus</taxon>
        <taxon>Mimasvirus CBB</taxon>
    </lineage>
</organism>
<feature type="transmembrane region" description="Helical" evidence="1">
    <location>
        <begin position="5"/>
        <end position="24"/>
    </location>
</feature>
<accession>A0A1L2CUE3</accession>
<evidence type="ECO:0000313" key="2">
    <source>
        <dbReference type="EMBL" id="AMM43643.1"/>
    </source>
</evidence>
<protein>
    <submittedName>
        <fullName evidence="2">Putative membrane protein</fullName>
    </submittedName>
</protein>
<dbReference type="Proteomes" id="UP000223891">
    <property type="component" value="Segment"/>
</dbReference>
<sequence>MTKKIIVFIEVLTLILLWVCTLFLNATTGLLWVNIVSSLAMSISSLGTGFILYEIWKEWKEIESNKS</sequence>
<reference evidence="3" key="1">
    <citation type="submission" date="2016-01" db="EMBL/GenBank/DDBJ databases">
        <title>Isolation and Characterization of Enterobacteria phage CBB.</title>
        <authorList>
            <person name="Buttimer C.T.H."/>
            <person name="Hendrix H."/>
            <person name="Alexandre H."/>
            <person name="O'Mahony J."/>
            <person name="Lavigne R."/>
            <person name="Coffey A."/>
        </authorList>
    </citation>
    <scope>NUCLEOTIDE SEQUENCE [LARGE SCALE GENOMIC DNA]</scope>
</reference>
<name>A0A1L2CUE3_9CAUD</name>
<dbReference type="EMBL" id="KU574722">
    <property type="protein sequence ID" value="AMM43643.1"/>
    <property type="molecule type" value="Genomic_DNA"/>
</dbReference>
<evidence type="ECO:0000256" key="1">
    <source>
        <dbReference type="SAM" id="Phobius"/>
    </source>
</evidence>